<dbReference type="RefSeq" id="WP_129783373.1">
    <property type="nucleotide sequence ID" value="NZ_RZHH01000002.1"/>
</dbReference>
<evidence type="ECO:0000256" key="5">
    <source>
        <dbReference type="ARBA" id="ARBA00022679"/>
    </source>
</evidence>
<evidence type="ECO:0000259" key="10">
    <source>
        <dbReference type="PROSITE" id="PS50109"/>
    </source>
</evidence>
<evidence type="ECO:0000256" key="6">
    <source>
        <dbReference type="ARBA" id="ARBA00022741"/>
    </source>
</evidence>
<dbReference type="SUPFAM" id="SSF55874">
    <property type="entry name" value="ATPase domain of HSP90 chaperone/DNA topoisomerase II/histidine kinase"/>
    <property type="match status" value="1"/>
</dbReference>
<evidence type="ECO:0000256" key="8">
    <source>
        <dbReference type="ARBA" id="ARBA00022840"/>
    </source>
</evidence>
<evidence type="ECO:0000256" key="7">
    <source>
        <dbReference type="ARBA" id="ARBA00022777"/>
    </source>
</evidence>
<feature type="domain" description="Response regulatory" evidence="11">
    <location>
        <begin position="6"/>
        <end position="120"/>
    </location>
</feature>
<keyword evidence="8" id="KW-0067">ATP-binding</keyword>
<dbReference type="PROSITE" id="PS50110">
    <property type="entry name" value="RESPONSE_REGULATORY"/>
    <property type="match status" value="1"/>
</dbReference>
<dbReference type="SMART" id="SM00388">
    <property type="entry name" value="HisKA"/>
    <property type="match status" value="1"/>
</dbReference>
<dbReference type="GO" id="GO:0000155">
    <property type="term" value="F:phosphorelay sensor kinase activity"/>
    <property type="evidence" value="ECO:0007669"/>
    <property type="project" value="InterPro"/>
</dbReference>
<dbReference type="Gene3D" id="3.30.565.10">
    <property type="entry name" value="Histidine kinase-like ATPase, C-terminal domain"/>
    <property type="match status" value="1"/>
</dbReference>
<protein>
    <recommendedName>
        <fullName evidence="3">histidine kinase</fullName>
        <ecNumber evidence="3">2.7.13.3</ecNumber>
    </recommendedName>
</protein>
<dbReference type="PANTHER" id="PTHR44936:SF10">
    <property type="entry name" value="SENSOR PROTEIN RSTB"/>
    <property type="match status" value="1"/>
</dbReference>
<comment type="caution">
    <text evidence="9">Lacks conserved residue(s) required for the propagation of feature annotation.</text>
</comment>
<dbReference type="Gene3D" id="1.10.287.130">
    <property type="match status" value="1"/>
</dbReference>
<dbReference type="PANTHER" id="PTHR44936">
    <property type="entry name" value="SENSOR PROTEIN CREC"/>
    <property type="match status" value="1"/>
</dbReference>
<dbReference type="EC" id="2.7.13.3" evidence="3"/>
<evidence type="ECO:0000256" key="4">
    <source>
        <dbReference type="ARBA" id="ARBA00022475"/>
    </source>
</evidence>
<dbReference type="SUPFAM" id="SSF47384">
    <property type="entry name" value="Homodimeric domain of signal transducing histidine kinase"/>
    <property type="match status" value="1"/>
</dbReference>
<dbReference type="InterPro" id="IPR001789">
    <property type="entry name" value="Sig_transdc_resp-reg_receiver"/>
</dbReference>
<dbReference type="Pfam" id="PF02518">
    <property type="entry name" value="HATPase_c"/>
    <property type="match status" value="1"/>
</dbReference>
<evidence type="ECO:0000256" key="3">
    <source>
        <dbReference type="ARBA" id="ARBA00012438"/>
    </source>
</evidence>
<accession>A0A482TIL2</accession>
<name>A0A482TIL2_9EURY</name>
<evidence type="ECO:0000256" key="1">
    <source>
        <dbReference type="ARBA" id="ARBA00000085"/>
    </source>
</evidence>
<comment type="caution">
    <text evidence="12">The sequence shown here is derived from an EMBL/GenBank/DDBJ whole genome shotgun (WGS) entry which is preliminary data.</text>
</comment>
<dbReference type="AlphaFoldDB" id="A0A482TIL2"/>
<keyword evidence="4" id="KW-1003">Cell membrane</keyword>
<keyword evidence="7 12" id="KW-0418">Kinase</keyword>
<proteinExistence type="predicted"/>
<dbReference type="InterPro" id="IPR036097">
    <property type="entry name" value="HisK_dim/P_sf"/>
</dbReference>
<evidence type="ECO:0000256" key="9">
    <source>
        <dbReference type="PROSITE-ProRule" id="PRU00169"/>
    </source>
</evidence>
<dbReference type="GO" id="GO:0005886">
    <property type="term" value="C:plasma membrane"/>
    <property type="evidence" value="ECO:0007669"/>
    <property type="project" value="UniProtKB-SubCell"/>
</dbReference>
<dbReference type="InterPro" id="IPR011006">
    <property type="entry name" value="CheY-like_superfamily"/>
</dbReference>
<keyword evidence="5" id="KW-0808">Transferase</keyword>
<evidence type="ECO:0000313" key="13">
    <source>
        <dbReference type="Proteomes" id="UP000294028"/>
    </source>
</evidence>
<dbReference type="PROSITE" id="PS50109">
    <property type="entry name" value="HIS_KIN"/>
    <property type="match status" value="1"/>
</dbReference>
<dbReference type="InterPro" id="IPR003661">
    <property type="entry name" value="HisK_dim/P_dom"/>
</dbReference>
<dbReference type="Pfam" id="PF00072">
    <property type="entry name" value="Response_reg"/>
    <property type="match status" value="1"/>
</dbReference>
<keyword evidence="4" id="KW-0472">Membrane</keyword>
<dbReference type="CDD" id="cd00156">
    <property type="entry name" value="REC"/>
    <property type="match status" value="1"/>
</dbReference>
<dbReference type="CDD" id="cd00082">
    <property type="entry name" value="HisKA"/>
    <property type="match status" value="1"/>
</dbReference>
<sequence>MDRRARVLFVAGDDDPAAVPEDNIGGDEAQFEGERVGELPEARLDSGAYDCIVCNYVLATRDGVELTAELRDSHPTLPIIVYTAMGDETVARDALRAGATDYVVSDETENSNVADDEATALRRRIEAAMADGRESQRIERTAEAATQLEKLTRVLTHDIRNDLSVIVGWADILRNSVTEDGEEVLERILDNGRKTLELTDVARDAVEMIVGDGADEIEPTYLNGVLHGTVQDRRETYPEATIELGSVPPCHVAANSLLSAVFRNLLNDALSHQSGDDPSVHISAERAGDVVQVRVTDDSGAADARREAAFNNAELGSPDTDISVFLVETLVDAYGGDVWVEDDGAVFVVELRVVD</sequence>
<dbReference type="InterPro" id="IPR003594">
    <property type="entry name" value="HATPase_dom"/>
</dbReference>
<organism evidence="12 13">
    <name type="scientific">Halogeometricum borinquense</name>
    <dbReference type="NCBI Taxonomy" id="60847"/>
    <lineage>
        <taxon>Archaea</taxon>
        <taxon>Methanobacteriati</taxon>
        <taxon>Methanobacteriota</taxon>
        <taxon>Stenosarchaea group</taxon>
        <taxon>Halobacteria</taxon>
        <taxon>Halobacteriales</taxon>
        <taxon>Haloferacaceae</taxon>
        <taxon>Halogeometricum</taxon>
    </lineage>
</organism>
<dbReference type="Pfam" id="PF00512">
    <property type="entry name" value="HisKA"/>
    <property type="match status" value="1"/>
</dbReference>
<dbReference type="InterPro" id="IPR036890">
    <property type="entry name" value="HATPase_C_sf"/>
</dbReference>
<dbReference type="Gene3D" id="3.40.50.2300">
    <property type="match status" value="1"/>
</dbReference>
<keyword evidence="6" id="KW-0547">Nucleotide-binding</keyword>
<reference evidence="12 13" key="1">
    <citation type="submission" date="2018-12" db="EMBL/GenBank/DDBJ databases">
        <title>Genome analysis provides insights into bioremediation potentialities of Halogeometricum borinquense strain N11.</title>
        <authorList>
            <person name="Najjari A."/>
            <person name="Youssef N."/>
            <person name="Fhoula I."/>
            <person name="Ben Dhia O."/>
            <person name="Mahjoubi M."/>
            <person name="Ouzari H.I."/>
            <person name="Cherif A."/>
        </authorList>
    </citation>
    <scope>NUCLEOTIDE SEQUENCE [LARGE SCALE GENOMIC DNA]</scope>
    <source>
        <strain evidence="12 13">N11</strain>
    </source>
</reference>
<comment type="catalytic activity">
    <reaction evidence="1">
        <text>ATP + protein L-histidine = ADP + protein N-phospho-L-histidine.</text>
        <dbReference type="EC" id="2.7.13.3"/>
    </reaction>
</comment>
<feature type="domain" description="Histidine kinase" evidence="10">
    <location>
        <begin position="154"/>
        <end position="355"/>
    </location>
</feature>
<evidence type="ECO:0000259" key="11">
    <source>
        <dbReference type="PROSITE" id="PS50110"/>
    </source>
</evidence>
<gene>
    <name evidence="12" type="ORF">ELS19_02145</name>
</gene>
<dbReference type="GO" id="GO:0005524">
    <property type="term" value="F:ATP binding"/>
    <property type="evidence" value="ECO:0007669"/>
    <property type="project" value="UniProtKB-KW"/>
</dbReference>
<dbReference type="InterPro" id="IPR050980">
    <property type="entry name" value="2C_sensor_his_kinase"/>
</dbReference>
<dbReference type="EMBL" id="RZHH01000002">
    <property type="protein sequence ID" value="RYJ12885.1"/>
    <property type="molecule type" value="Genomic_DNA"/>
</dbReference>
<dbReference type="Proteomes" id="UP000294028">
    <property type="component" value="Unassembled WGS sequence"/>
</dbReference>
<dbReference type="InterPro" id="IPR005467">
    <property type="entry name" value="His_kinase_dom"/>
</dbReference>
<comment type="subcellular location">
    <subcellularLocation>
        <location evidence="2">Cell membrane</location>
        <topology evidence="2">Multi-pass membrane protein</topology>
    </subcellularLocation>
</comment>
<evidence type="ECO:0000256" key="2">
    <source>
        <dbReference type="ARBA" id="ARBA00004651"/>
    </source>
</evidence>
<evidence type="ECO:0000313" key="12">
    <source>
        <dbReference type="EMBL" id="RYJ12885.1"/>
    </source>
</evidence>
<dbReference type="SUPFAM" id="SSF52172">
    <property type="entry name" value="CheY-like"/>
    <property type="match status" value="1"/>
</dbReference>